<comment type="caution">
    <text evidence="1">The sequence shown here is derived from an EMBL/GenBank/DDBJ whole genome shotgun (WGS) entry which is preliminary data.</text>
</comment>
<name>A0A1X1ZF21_9MYCO</name>
<evidence type="ECO:0000313" key="1">
    <source>
        <dbReference type="EMBL" id="ORW21974.1"/>
    </source>
</evidence>
<accession>A0A1X1ZF21</accession>
<keyword evidence="2" id="KW-1185">Reference proteome</keyword>
<organism evidence="1 2">
    <name type="scientific">Mycobacterium palustre</name>
    <dbReference type="NCBI Taxonomy" id="153971"/>
    <lineage>
        <taxon>Bacteria</taxon>
        <taxon>Bacillati</taxon>
        <taxon>Actinomycetota</taxon>
        <taxon>Actinomycetes</taxon>
        <taxon>Mycobacteriales</taxon>
        <taxon>Mycobacteriaceae</taxon>
        <taxon>Mycobacterium</taxon>
        <taxon>Mycobacterium simiae complex</taxon>
    </lineage>
</organism>
<dbReference type="STRING" id="153971.AWC19_13565"/>
<dbReference type="InterPro" id="IPR029058">
    <property type="entry name" value="AB_hydrolase_fold"/>
</dbReference>
<reference evidence="1 2" key="1">
    <citation type="submission" date="2016-01" db="EMBL/GenBank/DDBJ databases">
        <title>The new phylogeny of the genus Mycobacterium.</title>
        <authorList>
            <person name="Tarcisio F."/>
            <person name="Conor M."/>
            <person name="Antonella G."/>
            <person name="Elisabetta G."/>
            <person name="Giulia F.S."/>
            <person name="Sara T."/>
            <person name="Anna F."/>
            <person name="Clotilde B."/>
            <person name="Roberto B."/>
            <person name="Veronica D.S."/>
            <person name="Fabio R."/>
            <person name="Monica P."/>
            <person name="Olivier J."/>
            <person name="Enrico T."/>
            <person name="Nicola S."/>
        </authorList>
    </citation>
    <scope>NUCLEOTIDE SEQUENCE [LARGE SCALE GENOMIC DNA]</scope>
    <source>
        <strain evidence="1 2">DSM 44572</strain>
    </source>
</reference>
<dbReference type="EMBL" id="LQPJ01000116">
    <property type="protein sequence ID" value="ORW21974.1"/>
    <property type="molecule type" value="Genomic_DNA"/>
</dbReference>
<gene>
    <name evidence="1" type="ORF">AWC19_13565</name>
</gene>
<dbReference type="Proteomes" id="UP000193529">
    <property type="component" value="Unassembled WGS sequence"/>
</dbReference>
<proteinExistence type="predicted"/>
<dbReference type="Gene3D" id="3.40.50.1820">
    <property type="entry name" value="alpha/beta hydrolase"/>
    <property type="match status" value="1"/>
</dbReference>
<evidence type="ECO:0000313" key="2">
    <source>
        <dbReference type="Proteomes" id="UP000193529"/>
    </source>
</evidence>
<dbReference type="AlphaFoldDB" id="A0A1X1ZF21"/>
<sequence>MGSLISLLEAATYDDVDGVVATGLLHTEDARAEFIRYFHPAVHDRRFTHDPPPEGYITSSPGGRLACFYWRETVEDAILRFDEATKETVTMSELETIDLARSPSVSGAVSTRVLTVIGERDITAAPEPITAGGLLATSERRYYNSARTYDIAVVPATGHNLCLHITAPMHHAFIIDWLRNIS</sequence>
<protein>
    <submittedName>
        <fullName evidence="1">Uncharacterized protein</fullName>
    </submittedName>
</protein>